<protein>
    <submittedName>
        <fullName evidence="1">Uncharacterized protein</fullName>
    </submittedName>
</protein>
<name>A0ACB9CFU5_9ASTR</name>
<dbReference type="Proteomes" id="UP001056120">
    <property type="component" value="Linkage Group LG21"/>
</dbReference>
<comment type="caution">
    <text evidence="1">The sequence shown here is derived from an EMBL/GenBank/DDBJ whole genome shotgun (WGS) entry which is preliminary data.</text>
</comment>
<evidence type="ECO:0000313" key="1">
    <source>
        <dbReference type="EMBL" id="KAI3733178.1"/>
    </source>
</evidence>
<sequence>MVRAFVVTTRRSLCHLGFRWNEPSVGGKRGCDIDEGEVGKKGNHHRSPGGVWPDQAVAFKGNRGGSPQPVAPVKPSFSGFSDSGDLGFRLKASFRRTRVSGYGEDGLSPG</sequence>
<evidence type="ECO:0000313" key="2">
    <source>
        <dbReference type="Proteomes" id="UP001056120"/>
    </source>
</evidence>
<gene>
    <name evidence="1" type="ORF">L1987_64397</name>
</gene>
<organism evidence="1 2">
    <name type="scientific">Smallanthus sonchifolius</name>
    <dbReference type="NCBI Taxonomy" id="185202"/>
    <lineage>
        <taxon>Eukaryota</taxon>
        <taxon>Viridiplantae</taxon>
        <taxon>Streptophyta</taxon>
        <taxon>Embryophyta</taxon>
        <taxon>Tracheophyta</taxon>
        <taxon>Spermatophyta</taxon>
        <taxon>Magnoliopsida</taxon>
        <taxon>eudicotyledons</taxon>
        <taxon>Gunneridae</taxon>
        <taxon>Pentapetalae</taxon>
        <taxon>asterids</taxon>
        <taxon>campanulids</taxon>
        <taxon>Asterales</taxon>
        <taxon>Asteraceae</taxon>
        <taxon>Asteroideae</taxon>
        <taxon>Heliantheae alliance</taxon>
        <taxon>Millerieae</taxon>
        <taxon>Smallanthus</taxon>
    </lineage>
</organism>
<reference evidence="2" key="1">
    <citation type="journal article" date="2022" name="Mol. Ecol. Resour.">
        <title>The genomes of chicory, endive, great burdock and yacon provide insights into Asteraceae palaeo-polyploidization history and plant inulin production.</title>
        <authorList>
            <person name="Fan W."/>
            <person name="Wang S."/>
            <person name="Wang H."/>
            <person name="Wang A."/>
            <person name="Jiang F."/>
            <person name="Liu H."/>
            <person name="Zhao H."/>
            <person name="Xu D."/>
            <person name="Zhang Y."/>
        </authorList>
    </citation>
    <scope>NUCLEOTIDE SEQUENCE [LARGE SCALE GENOMIC DNA]</scope>
    <source>
        <strain evidence="2">cv. Yunnan</strain>
    </source>
</reference>
<proteinExistence type="predicted"/>
<keyword evidence="2" id="KW-1185">Reference proteome</keyword>
<reference evidence="1 2" key="2">
    <citation type="journal article" date="2022" name="Mol. Ecol. Resour.">
        <title>The genomes of chicory, endive, great burdock and yacon provide insights into Asteraceae paleo-polyploidization history and plant inulin production.</title>
        <authorList>
            <person name="Fan W."/>
            <person name="Wang S."/>
            <person name="Wang H."/>
            <person name="Wang A."/>
            <person name="Jiang F."/>
            <person name="Liu H."/>
            <person name="Zhao H."/>
            <person name="Xu D."/>
            <person name="Zhang Y."/>
        </authorList>
    </citation>
    <scope>NUCLEOTIDE SEQUENCE [LARGE SCALE GENOMIC DNA]</scope>
    <source>
        <strain evidence="2">cv. Yunnan</strain>
        <tissue evidence="1">Leaves</tissue>
    </source>
</reference>
<accession>A0ACB9CFU5</accession>
<dbReference type="EMBL" id="CM042038">
    <property type="protein sequence ID" value="KAI3733178.1"/>
    <property type="molecule type" value="Genomic_DNA"/>
</dbReference>